<gene>
    <name evidence="2" type="ORF">AAG570_008776</name>
</gene>
<organism evidence="2 3">
    <name type="scientific">Ranatra chinensis</name>
    <dbReference type="NCBI Taxonomy" id="642074"/>
    <lineage>
        <taxon>Eukaryota</taxon>
        <taxon>Metazoa</taxon>
        <taxon>Ecdysozoa</taxon>
        <taxon>Arthropoda</taxon>
        <taxon>Hexapoda</taxon>
        <taxon>Insecta</taxon>
        <taxon>Pterygota</taxon>
        <taxon>Neoptera</taxon>
        <taxon>Paraneoptera</taxon>
        <taxon>Hemiptera</taxon>
        <taxon>Heteroptera</taxon>
        <taxon>Panheteroptera</taxon>
        <taxon>Nepomorpha</taxon>
        <taxon>Nepidae</taxon>
        <taxon>Ranatrinae</taxon>
        <taxon>Ranatra</taxon>
    </lineage>
</organism>
<keyword evidence="1" id="KW-0175">Coiled coil</keyword>
<feature type="coiled-coil region" evidence="1">
    <location>
        <begin position="46"/>
        <end position="149"/>
    </location>
</feature>
<evidence type="ECO:0000313" key="3">
    <source>
        <dbReference type="Proteomes" id="UP001558652"/>
    </source>
</evidence>
<name>A0ABD0YRW1_9HEMI</name>
<proteinExistence type="predicted"/>
<reference evidence="2 3" key="1">
    <citation type="submission" date="2024-07" db="EMBL/GenBank/DDBJ databases">
        <title>Chromosome-level genome assembly of the water stick insect Ranatra chinensis (Heteroptera: Nepidae).</title>
        <authorList>
            <person name="Liu X."/>
        </authorList>
    </citation>
    <scope>NUCLEOTIDE SEQUENCE [LARGE SCALE GENOMIC DNA]</scope>
    <source>
        <strain evidence="2">Cailab_2021Rc</strain>
        <tissue evidence="2">Muscle</tissue>
    </source>
</reference>
<dbReference type="Proteomes" id="UP001558652">
    <property type="component" value="Unassembled WGS sequence"/>
</dbReference>
<sequence length="341" mass="40859">MAGVMTAVTKWETVGNCVSKSIDGICGAFKGVWSEQELKSMVSALKFELERERQYFQNELLKKEEEIKGANEKVVQAIHKRMLDVKDMYEEKEKCIKKLIESFEEKLEAKDNQIVDTNKRLYTCQAESLEKILENMAKHERNARAERIECEKQGKIEKNEERCDKMLYDKDELLRQMQNRFIDEVKGAQKNLAETSWRVVEKIEKHTTRANDRLAEKDRLISSVQDKIYESFKESNKREIQMRKEMQKREDDHVEKLYEKHHADRKQDRLCYDDYHSLFEKLLYGSLKQLKDMSHENQKHHQQLIDVMQRHQMSTEKLLRDQIEEANRRDKLERDFSFNKE</sequence>
<evidence type="ECO:0000313" key="2">
    <source>
        <dbReference type="EMBL" id="KAL1138714.1"/>
    </source>
</evidence>
<accession>A0ABD0YRW1</accession>
<protein>
    <submittedName>
        <fullName evidence="2">Uncharacterized protein</fullName>
    </submittedName>
</protein>
<comment type="caution">
    <text evidence="2">The sequence shown here is derived from an EMBL/GenBank/DDBJ whole genome shotgun (WGS) entry which is preliminary data.</text>
</comment>
<dbReference type="EMBL" id="JBFDAA010000003">
    <property type="protein sequence ID" value="KAL1138714.1"/>
    <property type="molecule type" value="Genomic_DNA"/>
</dbReference>
<keyword evidence="3" id="KW-1185">Reference proteome</keyword>
<dbReference type="AlphaFoldDB" id="A0ABD0YRW1"/>
<evidence type="ECO:0000256" key="1">
    <source>
        <dbReference type="SAM" id="Coils"/>
    </source>
</evidence>